<dbReference type="SUPFAM" id="SSF53649">
    <property type="entry name" value="Alkaline phosphatase-like"/>
    <property type="match status" value="1"/>
</dbReference>
<feature type="transmembrane region" description="Helical" evidence="8">
    <location>
        <begin position="120"/>
        <end position="141"/>
    </location>
</feature>
<proteinExistence type="predicted"/>
<evidence type="ECO:0000256" key="7">
    <source>
        <dbReference type="ARBA" id="ARBA00023136"/>
    </source>
</evidence>
<evidence type="ECO:0000256" key="4">
    <source>
        <dbReference type="ARBA" id="ARBA00022679"/>
    </source>
</evidence>
<dbReference type="InterPro" id="IPR000917">
    <property type="entry name" value="Sulfatase_N"/>
</dbReference>
<organism evidence="11 12">
    <name type="scientific">Paraglaciecola algarum</name>
    <dbReference type="NCBI Taxonomy" id="3050085"/>
    <lineage>
        <taxon>Bacteria</taxon>
        <taxon>Pseudomonadati</taxon>
        <taxon>Pseudomonadota</taxon>
        <taxon>Gammaproteobacteria</taxon>
        <taxon>Alteromonadales</taxon>
        <taxon>Alteromonadaceae</taxon>
        <taxon>Paraglaciecola</taxon>
    </lineage>
</organism>
<dbReference type="GO" id="GO:0016740">
    <property type="term" value="F:transferase activity"/>
    <property type="evidence" value="ECO:0007669"/>
    <property type="project" value="UniProtKB-KW"/>
</dbReference>
<dbReference type="EMBL" id="JAKGAS010000009">
    <property type="protein sequence ID" value="MCF2949569.1"/>
    <property type="molecule type" value="Genomic_DNA"/>
</dbReference>
<evidence type="ECO:0000256" key="6">
    <source>
        <dbReference type="ARBA" id="ARBA00022989"/>
    </source>
</evidence>
<feature type="domain" description="Sulfatase N-terminal" evidence="9">
    <location>
        <begin position="228"/>
        <end position="505"/>
    </location>
</feature>
<dbReference type="RefSeq" id="WP_235313673.1">
    <property type="nucleotide sequence ID" value="NZ_JAKGAS010000009.1"/>
</dbReference>
<comment type="caution">
    <text evidence="11">The sequence shown here is derived from an EMBL/GenBank/DDBJ whole genome shotgun (WGS) entry which is preliminary data.</text>
</comment>
<evidence type="ECO:0000256" key="2">
    <source>
        <dbReference type="ARBA" id="ARBA00022475"/>
    </source>
</evidence>
<dbReference type="CDD" id="cd16017">
    <property type="entry name" value="LptA"/>
    <property type="match status" value="1"/>
</dbReference>
<keyword evidence="3" id="KW-0997">Cell inner membrane</keyword>
<dbReference type="InterPro" id="IPR017850">
    <property type="entry name" value="Alkaline_phosphatase_core_sf"/>
</dbReference>
<keyword evidence="2" id="KW-1003">Cell membrane</keyword>
<keyword evidence="6 8" id="KW-1133">Transmembrane helix</keyword>
<feature type="transmembrane region" description="Helical" evidence="8">
    <location>
        <begin position="78"/>
        <end position="100"/>
    </location>
</feature>
<reference evidence="11 12" key="1">
    <citation type="submission" date="2022-01" db="EMBL/GenBank/DDBJ databases">
        <title>Paraglaciecola sp. G1-23.</title>
        <authorList>
            <person name="Jin M.S."/>
            <person name="Han D.M."/>
            <person name="Kim H.M."/>
            <person name="Jeon C.O."/>
        </authorList>
    </citation>
    <scope>NUCLEOTIDE SEQUENCE [LARGE SCALE GENOMIC DNA]</scope>
    <source>
        <strain evidence="11 12">G1-23</strain>
    </source>
</reference>
<feature type="transmembrane region" description="Helical" evidence="8">
    <location>
        <begin position="16"/>
        <end position="38"/>
    </location>
</feature>
<dbReference type="PANTHER" id="PTHR30443:SF0">
    <property type="entry name" value="PHOSPHOETHANOLAMINE TRANSFERASE EPTA"/>
    <property type="match status" value="1"/>
</dbReference>
<dbReference type="Gene3D" id="3.40.720.10">
    <property type="entry name" value="Alkaline Phosphatase, subunit A"/>
    <property type="match status" value="1"/>
</dbReference>
<keyword evidence="7 8" id="KW-0472">Membrane</keyword>
<evidence type="ECO:0000313" key="11">
    <source>
        <dbReference type="EMBL" id="MCF2949569.1"/>
    </source>
</evidence>
<dbReference type="PANTHER" id="PTHR30443">
    <property type="entry name" value="INNER MEMBRANE PROTEIN"/>
    <property type="match status" value="1"/>
</dbReference>
<keyword evidence="5 8" id="KW-0812">Transmembrane</keyword>
<feature type="transmembrane region" description="Helical" evidence="8">
    <location>
        <begin position="153"/>
        <end position="178"/>
    </location>
</feature>
<feature type="transmembrane region" description="Helical" evidence="8">
    <location>
        <begin position="44"/>
        <end position="71"/>
    </location>
</feature>
<evidence type="ECO:0000259" key="10">
    <source>
        <dbReference type="Pfam" id="PF08019"/>
    </source>
</evidence>
<gene>
    <name evidence="11" type="primary">eptA</name>
    <name evidence="11" type="ORF">L0668_15720</name>
</gene>
<dbReference type="Proteomes" id="UP001521137">
    <property type="component" value="Unassembled WGS sequence"/>
</dbReference>
<evidence type="ECO:0000259" key="9">
    <source>
        <dbReference type="Pfam" id="PF00884"/>
    </source>
</evidence>
<keyword evidence="4 11" id="KW-0808">Transferase</keyword>
<dbReference type="Pfam" id="PF08019">
    <property type="entry name" value="EptA_B_N"/>
    <property type="match status" value="1"/>
</dbReference>
<evidence type="ECO:0000256" key="5">
    <source>
        <dbReference type="ARBA" id="ARBA00022692"/>
    </source>
</evidence>
<evidence type="ECO:0000256" key="8">
    <source>
        <dbReference type="SAM" id="Phobius"/>
    </source>
</evidence>
<accession>A0ABS9DCQ0</accession>
<keyword evidence="12" id="KW-1185">Reference proteome</keyword>
<dbReference type="InterPro" id="IPR012549">
    <property type="entry name" value="EptA-like_N"/>
</dbReference>
<dbReference type="InterPro" id="IPR040423">
    <property type="entry name" value="PEA_transferase"/>
</dbReference>
<dbReference type="NCBIfam" id="NF007160">
    <property type="entry name" value="PRK09598.1"/>
    <property type="match status" value="1"/>
</dbReference>
<evidence type="ECO:0000313" key="12">
    <source>
        <dbReference type="Proteomes" id="UP001521137"/>
    </source>
</evidence>
<dbReference type="Pfam" id="PF00884">
    <property type="entry name" value="Sulfatase"/>
    <property type="match status" value="1"/>
</dbReference>
<evidence type="ECO:0000256" key="3">
    <source>
        <dbReference type="ARBA" id="ARBA00022519"/>
    </source>
</evidence>
<protein>
    <submittedName>
        <fullName evidence="11">Phosphoethanolamine--lipid A transferase EptA</fullName>
    </submittedName>
</protein>
<feature type="domain" description="Phosphoethanolamine transferase N-terminal" evidence="10">
    <location>
        <begin position="62"/>
        <end position="203"/>
    </location>
</feature>
<name>A0ABS9DCQ0_9ALTE</name>
<dbReference type="InterPro" id="IPR058130">
    <property type="entry name" value="PEA_transf_C"/>
</dbReference>
<comment type="subcellular location">
    <subcellularLocation>
        <location evidence="1">Cell inner membrane</location>
        <topology evidence="1">Multi-pass membrane protein</topology>
    </subcellularLocation>
</comment>
<sequence>MILKFKSLFSMMKASNYVLITSIINTIFFNLVLFSFVVENTDVFSASGVVILLSVFLIAFTFTFASIVTLISPTLLKLFLSVTTIINAVAIYYMANYQVVLDRTMMGNIFNTEYSESSELITFNLLLLIGFIGLIPAYFYIKLKISRVDRVKVAINGVIGLTISIVILYINASSWLWIDKYASLLGGKILPWSYIINTNRYYASLNNSTDGQMRLPDGQFSHTKKMVFVLVIGETARSNNFSLYGYHRETNPKLQQTPNLLAFKNTKSCTTYTTGSLACMLSHTENVTNFEALPTYLARQGADVVWRTNNWGEPAIDVSSYVKGSDLRSSCQGEGCKLDEVLLTNLIETIESSTKQKILIILHTKGSHGPSYYSRYTAGFNQFKPVCREEEISKCTSQELINAYDNTILYTDHFLATLIAKLKSLQSIPSAMMYISDHGESLGEQGLYLHGTPYSFAPDYQKNIPFLFWASDSMQSHKKLNLELLQQAERHTHFNVFHTVLGAFDFQSPIYRKDLDVLSTIISPIQSE</sequence>
<evidence type="ECO:0000256" key="1">
    <source>
        <dbReference type="ARBA" id="ARBA00004429"/>
    </source>
</evidence>